<dbReference type="GO" id="GO:0016787">
    <property type="term" value="F:hydrolase activity"/>
    <property type="evidence" value="ECO:0007669"/>
    <property type="project" value="UniProtKB-KW"/>
</dbReference>
<proteinExistence type="inferred from homology"/>
<evidence type="ECO:0000313" key="11">
    <source>
        <dbReference type="Proteomes" id="UP000054928"/>
    </source>
</evidence>
<dbReference type="EMBL" id="CCYD01000523">
    <property type="protein sequence ID" value="CEG40546.1"/>
    <property type="molecule type" value="Genomic_DNA"/>
</dbReference>
<dbReference type="GO" id="GO:0005576">
    <property type="term" value="C:extracellular region"/>
    <property type="evidence" value="ECO:0007669"/>
    <property type="project" value="UniProtKB-SubCell"/>
</dbReference>
<name>A0A0P1AI74_PLAHL</name>
<evidence type="ECO:0000256" key="2">
    <source>
        <dbReference type="ARBA" id="ARBA00008234"/>
    </source>
</evidence>
<organism evidence="10 11">
    <name type="scientific">Plasmopara halstedii</name>
    <name type="common">Downy mildew of sunflower</name>
    <dbReference type="NCBI Taxonomy" id="4781"/>
    <lineage>
        <taxon>Eukaryota</taxon>
        <taxon>Sar</taxon>
        <taxon>Stramenopiles</taxon>
        <taxon>Oomycota</taxon>
        <taxon>Peronosporomycetes</taxon>
        <taxon>Peronosporales</taxon>
        <taxon>Peronosporaceae</taxon>
        <taxon>Plasmopara</taxon>
    </lineage>
</organism>
<accession>A0A0P1AI74</accession>
<dbReference type="Gene3D" id="3.60.21.10">
    <property type="match status" value="1"/>
</dbReference>
<dbReference type="InterPro" id="IPR004843">
    <property type="entry name" value="Calcineurin-like_PHP"/>
</dbReference>
<dbReference type="RefSeq" id="XP_024576915.1">
    <property type="nucleotide sequence ID" value="XM_024726216.1"/>
</dbReference>
<dbReference type="InterPro" id="IPR029052">
    <property type="entry name" value="Metallo-depent_PP-like"/>
</dbReference>
<keyword evidence="6" id="KW-0812">Transmembrane</keyword>
<feature type="chain" id="PRO_5006058685" evidence="7">
    <location>
        <begin position="17"/>
        <end position="494"/>
    </location>
</feature>
<dbReference type="OMA" id="GNFWHIT"/>
<evidence type="ECO:0000256" key="5">
    <source>
        <dbReference type="ARBA" id="ARBA00023180"/>
    </source>
</evidence>
<dbReference type="OrthoDB" id="348678at2759"/>
<evidence type="ECO:0000259" key="8">
    <source>
        <dbReference type="Pfam" id="PF00149"/>
    </source>
</evidence>
<dbReference type="Pfam" id="PF19272">
    <property type="entry name" value="ASMase_C"/>
    <property type="match status" value="1"/>
</dbReference>
<keyword evidence="3" id="KW-0964">Secreted</keyword>
<evidence type="ECO:0000256" key="1">
    <source>
        <dbReference type="ARBA" id="ARBA00004613"/>
    </source>
</evidence>
<keyword evidence="7" id="KW-0732">Signal</keyword>
<evidence type="ECO:0000256" key="7">
    <source>
        <dbReference type="SAM" id="SignalP"/>
    </source>
</evidence>
<feature type="signal peptide" evidence="7">
    <location>
        <begin position="1"/>
        <end position="16"/>
    </location>
</feature>
<keyword evidence="11" id="KW-1185">Reference proteome</keyword>
<evidence type="ECO:0000256" key="6">
    <source>
        <dbReference type="SAM" id="Phobius"/>
    </source>
</evidence>
<sequence length="494" mass="55524">MLRLIILTVLVAPSSSVSVGRILHFSDVHLNISDGLTTENLPFSIRYFQDASLPLFESALQYAKQHVVADPDLFLYTGDHAVHGLFTDAYISEAVKTNVHVMEKYYKQKSWNGLQDVTAIIGNADANPDYHMELTNPEMETNPSIELISNAWKDSLSAANMDLFNRRGYLTYALDDKLEVITLNTVPYSPSHLPDSSEQPDPFGQFAWLDKTLAKLQSSGKFAYIAGHIAPIVDSYGGDPQWHPKYIVKYKNIVGKYAHVVKGQFFGHVHMIEFRVPVPSLEIPTEADSTFQLMPMYISGAISPIFGNNPSFIVWNYDPDTYDVLDYSVYSSNITESETQLDWKLSFKASEAYGLRSLSLSELSAFVRRAEQNVSLIENYHWNTWARSPNAPPCKDSLCHVKAFCTLKWWTTKGEYLACIDSFQSKLPHDYMSVSRNDTPSTVDYALSFKDVVGTIGETVVVIVAAISYVVFVGFMLQRAGILKNRSLYETVDS</sequence>
<feature type="domain" description="Sphingomyelin phosphodiesterase C-terminal" evidence="9">
    <location>
        <begin position="306"/>
        <end position="422"/>
    </location>
</feature>
<dbReference type="PANTHER" id="PTHR10340:SF57">
    <property type="entry name" value="METALLOPHOS DOMAIN-CONTAINING PROTEIN"/>
    <property type="match status" value="1"/>
</dbReference>
<keyword evidence="6" id="KW-1133">Transmembrane helix</keyword>
<keyword evidence="4" id="KW-0378">Hydrolase</keyword>
<comment type="subcellular location">
    <subcellularLocation>
        <location evidence="1">Secreted</location>
    </subcellularLocation>
</comment>
<reference evidence="11" key="1">
    <citation type="submission" date="2014-09" db="EMBL/GenBank/DDBJ databases">
        <authorList>
            <person name="Sharma Rahul"/>
            <person name="Thines Marco"/>
        </authorList>
    </citation>
    <scope>NUCLEOTIDE SEQUENCE [LARGE SCALE GENOMIC DNA]</scope>
</reference>
<evidence type="ECO:0000256" key="4">
    <source>
        <dbReference type="ARBA" id="ARBA00022801"/>
    </source>
</evidence>
<feature type="domain" description="Calcineurin-like phosphoesterase" evidence="8">
    <location>
        <begin position="21"/>
        <end position="270"/>
    </location>
</feature>
<comment type="similarity">
    <text evidence="2">Belongs to the acid sphingomyelinase family.</text>
</comment>
<dbReference type="AlphaFoldDB" id="A0A0P1AI74"/>
<dbReference type="InterPro" id="IPR045473">
    <property type="entry name" value="ASM_C"/>
</dbReference>
<evidence type="ECO:0000313" key="10">
    <source>
        <dbReference type="EMBL" id="CEG40546.1"/>
    </source>
</evidence>
<protein>
    <submittedName>
        <fullName evidence="10">Uncharacterized protein</fullName>
    </submittedName>
</protein>
<dbReference type="Pfam" id="PF00149">
    <property type="entry name" value="Metallophos"/>
    <property type="match status" value="1"/>
</dbReference>
<keyword evidence="6" id="KW-0472">Membrane</keyword>
<keyword evidence="5" id="KW-0325">Glycoprotein</keyword>
<dbReference type="SUPFAM" id="SSF56300">
    <property type="entry name" value="Metallo-dependent phosphatases"/>
    <property type="match status" value="1"/>
</dbReference>
<dbReference type="GeneID" id="36405793"/>
<dbReference type="PANTHER" id="PTHR10340">
    <property type="entry name" value="SPHINGOMYELIN PHOSPHODIESTERASE"/>
    <property type="match status" value="1"/>
</dbReference>
<feature type="transmembrane region" description="Helical" evidence="6">
    <location>
        <begin position="459"/>
        <end position="477"/>
    </location>
</feature>
<dbReference type="STRING" id="4781.A0A0P1AI74"/>
<evidence type="ECO:0000256" key="3">
    <source>
        <dbReference type="ARBA" id="ARBA00022525"/>
    </source>
</evidence>
<dbReference type="Proteomes" id="UP000054928">
    <property type="component" value="Unassembled WGS sequence"/>
</dbReference>
<evidence type="ECO:0000259" key="9">
    <source>
        <dbReference type="Pfam" id="PF19272"/>
    </source>
</evidence>